<accession>U3TEX4</accession>
<evidence type="ECO:0000256" key="3">
    <source>
        <dbReference type="ARBA" id="ARBA00023002"/>
    </source>
</evidence>
<protein>
    <recommendedName>
        <fullName evidence="2">2-oxoacid oxidoreductase (ferredoxin)</fullName>
        <ecNumber evidence="2">1.2.7.11</ecNumber>
    </recommendedName>
</protein>
<dbReference type="PATRIC" id="fig|1198449.6.peg.1059"/>
<dbReference type="GO" id="GO:0018491">
    <property type="term" value="F:2-oxobutyrate synthase activity"/>
    <property type="evidence" value="ECO:0007669"/>
    <property type="project" value="UniProtKB-ARBA"/>
</dbReference>
<organism evidence="6 7">
    <name type="scientific">Aeropyrum camini SY1 = JCM 12091</name>
    <dbReference type="NCBI Taxonomy" id="1198449"/>
    <lineage>
        <taxon>Archaea</taxon>
        <taxon>Thermoproteota</taxon>
        <taxon>Thermoprotei</taxon>
        <taxon>Desulfurococcales</taxon>
        <taxon>Desulfurococcaceae</taxon>
        <taxon>Aeropyrum</taxon>
    </lineage>
</organism>
<keyword evidence="7" id="KW-1185">Reference proteome</keyword>
<dbReference type="PANTHER" id="PTHR43380:SF1">
    <property type="entry name" value="2-OXOISOVALERATE DEHYDROGENASE SUBUNIT ALPHA, MITOCHONDRIAL"/>
    <property type="match status" value="1"/>
</dbReference>
<dbReference type="GO" id="GO:0009083">
    <property type="term" value="P:branched-chain amino acid catabolic process"/>
    <property type="evidence" value="ECO:0007669"/>
    <property type="project" value="TreeGrafter"/>
</dbReference>
<dbReference type="GO" id="GO:0016624">
    <property type="term" value="F:oxidoreductase activity, acting on the aldehyde or oxo group of donors, disulfide as acceptor"/>
    <property type="evidence" value="ECO:0007669"/>
    <property type="project" value="InterPro"/>
</dbReference>
<dbReference type="Pfam" id="PF00676">
    <property type="entry name" value="E1_dh"/>
    <property type="match status" value="1"/>
</dbReference>
<gene>
    <name evidence="6" type="primary">pdhA</name>
    <name evidence="6" type="ORF">ACAM_1049</name>
</gene>
<sequence length="420" mass="47123">MAVFIRLYLGRIKRLLAISVKTGLNMSKTGLMDIPFKPVEGSVVEEYKALLEEAMGFKRAVDEEGRVVDEGLLPKISEGDIIEIYTYMVRARVIDSWLLKLQRMGKVALHAPNKGQEAVAVGAAKPLRRDDWVFPSYRELGAYLVRGMSEEEILDRALANADDPLKGSDFAIFGNRRYNLVPAPVPVGNQIPISVGAAYAMKYLGRDTITLTFFGDGATSRGDFHAGLNFAGVFKVPAVLVIQNNQWAISVPRARQTAAPTLAVKGLAYGVPGIRIDGNDVMVVYKVVSDAAEKARRGGGPTLVEAVTYRLGPHTTADDPSRYRKSEEEKVMERYEPLRRMRKFMDSMGIMTEKEALALEEEWNSRVEEIVRRVLAKPPLPENVFFQNVYSEKPWFILEEERDLEETLRTMEELGLSYRE</sequence>
<dbReference type="KEGG" id="acj:ACAM_1049"/>
<dbReference type="InterPro" id="IPR001017">
    <property type="entry name" value="DH_E1"/>
</dbReference>
<feature type="domain" description="Dehydrogenase E1 component" evidence="5">
    <location>
        <begin position="86"/>
        <end position="379"/>
    </location>
</feature>
<evidence type="ECO:0000256" key="4">
    <source>
        <dbReference type="ARBA" id="ARBA00048893"/>
    </source>
</evidence>
<evidence type="ECO:0000256" key="1">
    <source>
        <dbReference type="ARBA" id="ARBA00011631"/>
    </source>
</evidence>
<keyword evidence="6" id="KW-0670">Pyruvate</keyword>
<evidence type="ECO:0000259" key="5">
    <source>
        <dbReference type="Pfam" id="PF00676"/>
    </source>
</evidence>
<reference evidence="6 7" key="1">
    <citation type="journal article" date="2013" name="Appl. Environ. Microbiol.">
        <title>Variation of the Virus-Related Elements within Syntenic Genomes of the Hyperthermophilic Archaeon Aeropyrum.</title>
        <authorList>
            <person name="Daifuku T."/>
            <person name="Yoshida T."/>
            <person name="Kitamura T."/>
            <person name="Kawaichi S."/>
            <person name="Inoue T."/>
            <person name="Nomura K."/>
            <person name="Yoshida Y."/>
            <person name="Kuno S."/>
            <person name="Sako Y."/>
        </authorList>
    </citation>
    <scope>NUCLEOTIDE SEQUENCE [LARGE SCALE GENOMIC DNA]</scope>
    <source>
        <strain evidence="6 7">SY1</strain>
    </source>
</reference>
<dbReference type="EMBL" id="AP012489">
    <property type="protein sequence ID" value="BAN90518.1"/>
    <property type="molecule type" value="Genomic_DNA"/>
</dbReference>
<dbReference type="AlphaFoldDB" id="U3TEX4"/>
<dbReference type="GO" id="GO:0019164">
    <property type="term" value="F:pyruvate synthase activity"/>
    <property type="evidence" value="ECO:0007669"/>
    <property type="project" value="UniProtKB-ARBA"/>
</dbReference>
<dbReference type="InterPro" id="IPR050771">
    <property type="entry name" value="Alpha-ketoacid_DH_E1_comp"/>
</dbReference>
<name>U3TEX4_9CREN</name>
<comment type="catalytic activity">
    <reaction evidence="4">
        <text>a 2-oxocarboxylate + 2 oxidized [2Fe-2S]-[ferredoxin] + CoA = an acyl-CoA + 2 reduced [2Fe-2S]-[ferredoxin] + CO2 + H(+)</text>
        <dbReference type="Rhea" id="RHEA:42316"/>
        <dbReference type="Rhea" id="RHEA-COMP:10000"/>
        <dbReference type="Rhea" id="RHEA-COMP:10001"/>
        <dbReference type="ChEBI" id="CHEBI:15378"/>
        <dbReference type="ChEBI" id="CHEBI:16526"/>
        <dbReference type="ChEBI" id="CHEBI:33737"/>
        <dbReference type="ChEBI" id="CHEBI:33738"/>
        <dbReference type="ChEBI" id="CHEBI:35179"/>
        <dbReference type="ChEBI" id="CHEBI:57287"/>
        <dbReference type="ChEBI" id="CHEBI:58342"/>
        <dbReference type="EC" id="1.2.7.11"/>
    </reaction>
</comment>
<dbReference type="InterPro" id="IPR029061">
    <property type="entry name" value="THDP-binding"/>
</dbReference>
<dbReference type="Gene3D" id="3.40.50.970">
    <property type="match status" value="1"/>
</dbReference>
<dbReference type="CDD" id="cd02000">
    <property type="entry name" value="TPP_E1_PDC_ADC_BCADC"/>
    <property type="match status" value="1"/>
</dbReference>
<proteinExistence type="predicted"/>
<evidence type="ECO:0000256" key="2">
    <source>
        <dbReference type="ARBA" id="ARBA00012691"/>
    </source>
</evidence>
<evidence type="ECO:0000313" key="7">
    <source>
        <dbReference type="Proteomes" id="UP000016887"/>
    </source>
</evidence>
<dbReference type="Proteomes" id="UP000016887">
    <property type="component" value="Chromosome"/>
</dbReference>
<dbReference type="PANTHER" id="PTHR43380">
    <property type="entry name" value="2-OXOISOVALERATE DEHYDROGENASE SUBUNIT ALPHA, MITOCHONDRIAL"/>
    <property type="match status" value="1"/>
</dbReference>
<comment type="subunit">
    <text evidence="1">Heterodimer composed of an alpha and a beta subunit.</text>
</comment>
<keyword evidence="3 6" id="KW-0560">Oxidoreductase</keyword>
<dbReference type="InterPro" id="IPR017596">
    <property type="entry name" value="PdhA/BkdA"/>
</dbReference>
<dbReference type="EC" id="1.2.7.11" evidence="2"/>
<dbReference type="eggNOG" id="arCOG01054">
    <property type="taxonomic scope" value="Archaea"/>
</dbReference>
<dbReference type="NCBIfam" id="TIGR03181">
    <property type="entry name" value="PDH_E1_alph_x"/>
    <property type="match status" value="1"/>
</dbReference>
<dbReference type="SUPFAM" id="SSF52518">
    <property type="entry name" value="Thiamin diphosphate-binding fold (THDP-binding)"/>
    <property type="match status" value="1"/>
</dbReference>
<dbReference type="STRING" id="1198449.ACAM_1049"/>
<evidence type="ECO:0000313" key="6">
    <source>
        <dbReference type="EMBL" id="BAN90518.1"/>
    </source>
</evidence>